<evidence type="ECO:0000256" key="1">
    <source>
        <dbReference type="ARBA" id="ARBA00006700"/>
    </source>
</evidence>
<reference evidence="6" key="1">
    <citation type="journal article" date="2021" name="J Fungi (Basel)">
        <title>Genomic and Metabolomic Analyses of the Marine Fungus Emericellopsis cladophorae: Insights into Saltwater Adaptability Mechanisms and Its Biosynthetic Potential.</title>
        <authorList>
            <person name="Goncalves M.F.M."/>
            <person name="Hilario S."/>
            <person name="Van de Peer Y."/>
            <person name="Esteves A.C."/>
            <person name="Alves A."/>
        </authorList>
    </citation>
    <scope>NUCLEOTIDE SEQUENCE</scope>
    <source>
        <strain evidence="6">MUM 19.33</strain>
    </source>
</reference>
<keyword evidence="7" id="KW-1185">Reference proteome</keyword>
<dbReference type="GeneID" id="75833335"/>
<gene>
    <name evidence="6" type="ORF">J7T54_006858</name>
</gene>
<keyword evidence="3" id="KW-0687">Ribonucleoprotein</keyword>
<dbReference type="RefSeq" id="XP_051366072.1">
    <property type="nucleotide sequence ID" value="XM_051508113.1"/>
</dbReference>
<dbReference type="GO" id="GO:0003735">
    <property type="term" value="F:structural constituent of ribosome"/>
    <property type="evidence" value="ECO:0007669"/>
    <property type="project" value="InterPro"/>
</dbReference>
<dbReference type="Pfam" id="PF00276">
    <property type="entry name" value="Ribosomal_L23"/>
    <property type="match status" value="1"/>
</dbReference>
<dbReference type="GO" id="GO:0032543">
    <property type="term" value="P:mitochondrial translation"/>
    <property type="evidence" value="ECO:0007669"/>
    <property type="project" value="TreeGrafter"/>
</dbReference>
<organism evidence="6 7">
    <name type="scientific">Emericellopsis cladophorae</name>
    <dbReference type="NCBI Taxonomy" id="2686198"/>
    <lineage>
        <taxon>Eukaryota</taxon>
        <taxon>Fungi</taxon>
        <taxon>Dikarya</taxon>
        <taxon>Ascomycota</taxon>
        <taxon>Pezizomycotina</taxon>
        <taxon>Sordariomycetes</taxon>
        <taxon>Hypocreomycetidae</taxon>
        <taxon>Hypocreales</taxon>
        <taxon>Bionectriaceae</taxon>
        <taxon>Emericellopsis</taxon>
    </lineage>
</organism>
<dbReference type="Proteomes" id="UP001055219">
    <property type="component" value="Unassembled WGS sequence"/>
</dbReference>
<dbReference type="GO" id="GO:0005762">
    <property type="term" value="C:mitochondrial large ribosomal subunit"/>
    <property type="evidence" value="ECO:0007669"/>
    <property type="project" value="TreeGrafter"/>
</dbReference>
<evidence type="ECO:0000256" key="4">
    <source>
        <dbReference type="ARBA" id="ARBA00039977"/>
    </source>
</evidence>
<sequence>MAVPATKAAASLSAPGFRLGKKEVYMPSHLVTLLRRKKMHPNEAFFQVPLTFTKFDLRDYLWNLYNVEVTRVGVMVKQQSLIHRTGLQSVYRPQPYKFMTVQLAKPFQWPELPNNPEAFMKELFDRRDEAAYKNRQMSRNIGLGEIPSKAVVENGKPKPDDKDRAELRKSAQDILMGKKKWQNGVDLDPKFNGIATTSNRKDGSKEIVHKRAADDRVTAKMEAGQVKSAKNPARAAAARPDKKSSTVVQKRWAKAQKGQWLPSVRD</sequence>
<evidence type="ECO:0000313" key="6">
    <source>
        <dbReference type="EMBL" id="KAI6785216.1"/>
    </source>
</evidence>
<dbReference type="SUPFAM" id="SSF54189">
    <property type="entry name" value="Ribosomal proteins S24e, L23 and L15e"/>
    <property type="match status" value="1"/>
</dbReference>
<dbReference type="PANTHER" id="PTHR12059:SF5">
    <property type="entry name" value="LARGE RIBOSOMAL SUBUNIT PROTEIN UL23M"/>
    <property type="match status" value="1"/>
</dbReference>
<comment type="similarity">
    <text evidence="1">Belongs to the universal ribosomal protein uL23 family.</text>
</comment>
<evidence type="ECO:0000256" key="2">
    <source>
        <dbReference type="ARBA" id="ARBA00022980"/>
    </source>
</evidence>
<dbReference type="AlphaFoldDB" id="A0A9P9Y834"/>
<dbReference type="EMBL" id="JAGIXG020000002">
    <property type="protein sequence ID" value="KAI6785216.1"/>
    <property type="molecule type" value="Genomic_DNA"/>
</dbReference>
<dbReference type="InterPro" id="IPR012678">
    <property type="entry name" value="Ribosomal_uL23/eL15/eS24_sf"/>
</dbReference>
<dbReference type="Gene3D" id="3.30.70.330">
    <property type="match status" value="1"/>
</dbReference>
<evidence type="ECO:0000256" key="3">
    <source>
        <dbReference type="ARBA" id="ARBA00023274"/>
    </source>
</evidence>
<comment type="caution">
    <text evidence="6">The sequence shown here is derived from an EMBL/GenBank/DDBJ whole genome shotgun (WGS) entry which is preliminary data.</text>
</comment>
<feature type="region of interest" description="Disordered" evidence="5">
    <location>
        <begin position="196"/>
        <end position="266"/>
    </location>
</feature>
<dbReference type="InterPro" id="IPR013025">
    <property type="entry name" value="Ribosomal_uL23-like"/>
</dbReference>
<dbReference type="InterPro" id="IPR012677">
    <property type="entry name" value="Nucleotide-bd_a/b_plait_sf"/>
</dbReference>
<protein>
    <recommendedName>
        <fullName evidence="4">Large ribosomal subunit protein uL23m</fullName>
    </recommendedName>
</protein>
<feature type="compositionally biased region" description="Basic and acidic residues" evidence="5">
    <location>
        <begin position="199"/>
        <end position="219"/>
    </location>
</feature>
<evidence type="ECO:0000313" key="7">
    <source>
        <dbReference type="Proteomes" id="UP001055219"/>
    </source>
</evidence>
<keyword evidence="2 6" id="KW-0689">Ribosomal protein</keyword>
<name>A0A9P9Y834_9HYPO</name>
<reference evidence="6" key="2">
    <citation type="submission" date="2022-07" db="EMBL/GenBank/DDBJ databases">
        <authorList>
            <person name="Goncalves M.F.M."/>
            <person name="Hilario S."/>
            <person name="Van De Peer Y."/>
            <person name="Esteves A.C."/>
            <person name="Alves A."/>
        </authorList>
    </citation>
    <scope>NUCLEOTIDE SEQUENCE</scope>
    <source>
        <strain evidence="6">MUM 19.33</strain>
    </source>
</reference>
<evidence type="ECO:0000256" key="5">
    <source>
        <dbReference type="SAM" id="MobiDB-lite"/>
    </source>
</evidence>
<dbReference type="PANTHER" id="PTHR12059">
    <property type="entry name" value="RIBOSOMAL PROTEIN L23-RELATED"/>
    <property type="match status" value="1"/>
</dbReference>
<accession>A0A9P9Y834</accession>
<dbReference type="OrthoDB" id="275582at2759"/>
<proteinExistence type="inferred from homology"/>